<protein>
    <recommendedName>
        <fullName evidence="1">ABC transporter domain-containing protein</fullName>
    </recommendedName>
</protein>
<dbReference type="AlphaFoldDB" id="A0A9W6LMX0"/>
<dbReference type="Proteomes" id="UP001144471">
    <property type="component" value="Unassembled WGS sequence"/>
</dbReference>
<dbReference type="InterPro" id="IPR027417">
    <property type="entry name" value="P-loop_NTPase"/>
</dbReference>
<dbReference type="GO" id="GO:0005524">
    <property type="term" value="F:ATP binding"/>
    <property type="evidence" value="ECO:0007669"/>
    <property type="project" value="InterPro"/>
</dbReference>
<evidence type="ECO:0000313" key="2">
    <source>
        <dbReference type="EMBL" id="GLI55938.1"/>
    </source>
</evidence>
<dbReference type="PANTHER" id="PTHR24220">
    <property type="entry name" value="IMPORT ATP-BINDING PROTEIN"/>
    <property type="match status" value="1"/>
</dbReference>
<comment type="caution">
    <text evidence="2">The sequence shown here is derived from an EMBL/GenBank/DDBJ whole genome shotgun (WGS) entry which is preliminary data.</text>
</comment>
<organism evidence="2 3">
    <name type="scientific">Propionigenium maris DSM 9537</name>
    <dbReference type="NCBI Taxonomy" id="1123000"/>
    <lineage>
        <taxon>Bacteria</taxon>
        <taxon>Fusobacteriati</taxon>
        <taxon>Fusobacteriota</taxon>
        <taxon>Fusobacteriia</taxon>
        <taxon>Fusobacteriales</taxon>
        <taxon>Fusobacteriaceae</taxon>
        <taxon>Propionigenium</taxon>
    </lineage>
</organism>
<reference evidence="2" key="1">
    <citation type="submission" date="2022-12" db="EMBL/GenBank/DDBJ databases">
        <title>Reference genome sequencing for broad-spectrum identification of bacterial and archaeal isolates by mass spectrometry.</title>
        <authorList>
            <person name="Sekiguchi Y."/>
            <person name="Tourlousse D.M."/>
        </authorList>
    </citation>
    <scope>NUCLEOTIDE SEQUENCE</scope>
    <source>
        <strain evidence="2">10succ1</strain>
    </source>
</reference>
<dbReference type="RefSeq" id="WP_281834774.1">
    <property type="nucleotide sequence ID" value="NZ_BSDY01000006.1"/>
</dbReference>
<dbReference type="GO" id="GO:0022857">
    <property type="term" value="F:transmembrane transporter activity"/>
    <property type="evidence" value="ECO:0007669"/>
    <property type="project" value="TreeGrafter"/>
</dbReference>
<dbReference type="EMBL" id="BSDY01000006">
    <property type="protein sequence ID" value="GLI55938.1"/>
    <property type="molecule type" value="Genomic_DNA"/>
</dbReference>
<sequence>MVRVVNVNLCGNNSLNFVLREDAFHCLPCKSEEEKNLFLQILTKISPTKGDVLIGKESIVRCKERVYRSKLKEFGIVYNDYKFITYKNVYENLDYYLKIRGYSSGDAEKMIDETLDFFGIQHRKHSEIEELTHEEKVILGVARAMTTEPKFLILDDIHLSTKEEIWKRIFDFLKKLSKSGTGILYLTCDREFAAERQMKNIIEGAL</sequence>
<dbReference type="GO" id="GO:0016887">
    <property type="term" value="F:ATP hydrolysis activity"/>
    <property type="evidence" value="ECO:0007669"/>
    <property type="project" value="InterPro"/>
</dbReference>
<dbReference type="GO" id="GO:0005886">
    <property type="term" value="C:plasma membrane"/>
    <property type="evidence" value="ECO:0007669"/>
    <property type="project" value="TreeGrafter"/>
</dbReference>
<dbReference type="SUPFAM" id="SSF52540">
    <property type="entry name" value="P-loop containing nucleoside triphosphate hydrolases"/>
    <property type="match status" value="1"/>
</dbReference>
<dbReference type="InterPro" id="IPR003439">
    <property type="entry name" value="ABC_transporter-like_ATP-bd"/>
</dbReference>
<evidence type="ECO:0000313" key="3">
    <source>
        <dbReference type="Proteomes" id="UP001144471"/>
    </source>
</evidence>
<dbReference type="Gene3D" id="3.40.50.300">
    <property type="entry name" value="P-loop containing nucleotide triphosphate hydrolases"/>
    <property type="match status" value="1"/>
</dbReference>
<dbReference type="Pfam" id="PF00005">
    <property type="entry name" value="ABC_tran"/>
    <property type="match status" value="1"/>
</dbReference>
<keyword evidence="3" id="KW-1185">Reference proteome</keyword>
<proteinExistence type="predicted"/>
<feature type="domain" description="ABC transporter" evidence="1">
    <location>
        <begin position="39"/>
        <end position="156"/>
    </location>
</feature>
<name>A0A9W6LMX0_9FUSO</name>
<accession>A0A9W6LMX0</accession>
<gene>
    <name evidence="2" type="ORF">PM10SUCC1_14520</name>
</gene>
<dbReference type="InterPro" id="IPR015854">
    <property type="entry name" value="ABC_transpr_LolD-like"/>
</dbReference>
<evidence type="ECO:0000259" key="1">
    <source>
        <dbReference type="Pfam" id="PF00005"/>
    </source>
</evidence>